<dbReference type="GO" id="GO:0016020">
    <property type="term" value="C:membrane"/>
    <property type="evidence" value="ECO:0007669"/>
    <property type="project" value="GOC"/>
</dbReference>
<dbReference type="EC" id="2.3.1.50" evidence="5"/>
<evidence type="ECO:0000256" key="1">
    <source>
        <dbReference type="ARBA" id="ARBA00001933"/>
    </source>
</evidence>
<evidence type="ECO:0000256" key="6">
    <source>
        <dbReference type="ARBA" id="ARBA00022679"/>
    </source>
</evidence>
<evidence type="ECO:0000256" key="10">
    <source>
        <dbReference type="ARBA" id="ARBA00023315"/>
    </source>
</evidence>
<evidence type="ECO:0000256" key="12">
    <source>
        <dbReference type="ARBA" id="ARBA00041765"/>
    </source>
</evidence>
<dbReference type="GO" id="GO:0030170">
    <property type="term" value="F:pyridoxal phosphate binding"/>
    <property type="evidence" value="ECO:0007669"/>
    <property type="project" value="InterPro"/>
</dbReference>
<dbReference type="InterPro" id="IPR015421">
    <property type="entry name" value="PyrdxlP-dep_Trfase_major"/>
</dbReference>
<dbReference type="InterPro" id="IPR015422">
    <property type="entry name" value="PyrdxlP-dep_Trfase_small"/>
</dbReference>
<dbReference type="Gene3D" id="3.90.1150.10">
    <property type="entry name" value="Aspartate Aminotransferase, domain 1"/>
    <property type="match status" value="1"/>
</dbReference>
<evidence type="ECO:0000313" key="16">
    <source>
        <dbReference type="Proteomes" id="UP000549394"/>
    </source>
</evidence>
<evidence type="ECO:0000256" key="2">
    <source>
        <dbReference type="ARBA" id="ARBA00004760"/>
    </source>
</evidence>
<keyword evidence="16" id="KW-1185">Reference proteome</keyword>
<evidence type="ECO:0000256" key="13">
    <source>
        <dbReference type="ARBA" id="ARBA00042649"/>
    </source>
</evidence>
<evidence type="ECO:0000256" key="8">
    <source>
        <dbReference type="ARBA" id="ARBA00022919"/>
    </source>
</evidence>
<evidence type="ECO:0000259" key="14">
    <source>
        <dbReference type="Pfam" id="PF00155"/>
    </source>
</evidence>
<gene>
    <name evidence="15" type="ORF">DGYR_LOCUS6870</name>
</gene>
<dbReference type="EMBL" id="CAJFCJ010000009">
    <property type="protein sequence ID" value="CAD5118502.1"/>
    <property type="molecule type" value="Genomic_DNA"/>
</dbReference>
<dbReference type="PANTHER" id="PTHR13693:SF2">
    <property type="entry name" value="SERINE PALMITOYLTRANSFERASE 1"/>
    <property type="match status" value="1"/>
</dbReference>
<dbReference type="Proteomes" id="UP000549394">
    <property type="component" value="Unassembled WGS sequence"/>
</dbReference>
<comment type="pathway">
    <text evidence="3">Sphingolipid metabolism.</text>
</comment>
<dbReference type="Pfam" id="PF00155">
    <property type="entry name" value="Aminotran_1_2"/>
    <property type="match status" value="1"/>
</dbReference>
<dbReference type="GO" id="GO:0046513">
    <property type="term" value="P:ceramide biosynthetic process"/>
    <property type="evidence" value="ECO:0007669"/>
    <property type="project" value="TreeGrafter"/>
</dbReference>
<keyword evidence="9" id="KW-0443">Lipid metabolism</keyword>
<dbReference type="FunFam" id="3.40.640.10:FF:000049">
    <property type="entry name" value="serine palmitoyltransferase 1 isoform X1"/>
    <property type="match status" value="1"/>
</dbReference>
<dbReference type="GO" id="GO:0046512">
    <property type="term" value="P:sphingosine biosynthetic process"/>
    <property type="evidence" value="ECO:0007669"/>
    <property type="project" value="TreeGrafter"/>
</dbReference>
<feature type="domain" description="Aminotransferase class I/classII large" evidence="14">
    <location>
        <begin position="109"/>
        <end position="473"/>
    </location>
</feature>
<comment type="caution">
    <text evidence="15">The sequence shown here is derived from an EMBL/GenBank/DDBJ whole genome shotgun (WGS) entry which is preliminary data.</text>
</comment>
<keyword evidence="8" id="KW-0746">Sphingolipid metabolism</keyword>
<name>A0A7I8VS37_9ANNE</name>
<evidence type="ECO:0000256" key="5">
    <source>
        <dbReference type="ARBA" id="ARBA00013220"/>
    </source>
</evidence>
<keyword evidence="10" id="KW-0012">Acyltransferase</keyword>
<keyword evidence="7" id="KW-0663">Pyridoxal phosphate</keyword>
<dbReference type="InterPro" id="IPR004839">
    <property type="entry name" value="Aminotransferase_I/II_large"/>
</dbReference>
<sequence>MSTLETEDSYFNLLSFDLYATIQATLQAPSYHIYFEALLIFWILKLLFFTKSYKPKRHLTETEKEDLIKEWEPEPLVPSYPEDDPIINGFENCVVQSKIGKLVTVNGIECINLASFNFLGIVGRKDIEQEAINTISKYGVGSCGPRGFYGTVDVHLNLEEELQRFMGVEEAILYSYGFSTIASAIPAYSKRGDVIFADDGVSFSLQKGIQASRSKVYWFKHNDLEHLKTLLELQAAVDIKEPKKAKVTRRFLVCEGVYLNFGDICPLPKMVELKHKYKFRIFMDESVSFGTLGKTGRGVTEHYGVPISEVDLLCASLENSLGSIGGFACGRSYVVDHQRLSGQGYCFSASQPPFMAQAAIKALNIIETDNQLISNLQKNCKYMHSTLKKIKKIKLVGEPFSAVQHLQISCELTRQEKDIALGEIAKRCREQGVAVTKSAYLDEQEKTLPPPSIRIAVSNLLSTDDIDTAVSKLDTIIQDCLSFC</sequence>
<organism evidence="15 16">
    <name type="scientific">Dimorphilus gyrociliatus</name>
    <dbReference type="NCBI Taxonomy" id="2664684"/>
    <lineage>
        <taxon>Eukaryota</taxon>
        <taxon>Metazoa</taxon>
        <taxon>Spiralia</taxon>
        <taxon>Lophotrochozoa</taxon>
        <taxon>Annelida</taxon>
        <taxon>Polychaeta</taxon>
        <taxon>Polychaeta incertae sedis</taxon>
        <taxon>Dinophilidae</taxon>
        <taxon>Dimorphilus</taxon>
    </lineage>
</organism>
<comment type="similarity">
    <text evidence="4">Belongs to the class-II pyridoxal-phosphate-dependent aminotransferase family.</text>
</comment>
<evidence type="ECO:0000256" key="4">
    <source>
        <dbReference type="ARBA" id="ARBA00008392"/>
    </source>
</evidence>
<accession>A0A7I8VS37</accession>
<evidence type="ECO:0000256" key="9">
    <source>
        <dbReference type="ARBA" id="ARBA00023098"/>
    </source>
</evidence>
<evidence type="ECO:0000313" key="15">
    <source>
        <dbReference type="EMBL" id="CAD5118502.1"/>
    </source>
</evidence>
<dbReference type="InterPro" id="IPR050087">
    <property type="entry name" value="AON_synthase_class-II"/>
</dbReference>
<dbReference type="SUPFAM" id="SSF53383">
    <property type="entry name" value="PLP-dependent transferases"/>
    <property type="match status" value="1"/>
</dbReference>
<dbReference type="OrthoDB" id="3168162at2759"/>
<protein>
    <recommendedName>
        <fullName evidence="11">Serine palmitoyltransferase 1</fullName>
        <ecNumber evidence="5">2.3.1.50</ecNumber>
    </recommendedName>
    <alternativeName>
        <fullName evidence="12">Long chain base biosynthesis protein 1</fullName>
    </alternativeName>
    <alternativeName>
        <fullName evidence="13">Serine-palmitoyl-CoA transferase 1</fullName>
    </alternativeName>
</protein>
<keyword evidence="6" id="KW-0808">Transferase</keyword>
<comment type="cofactor">
    <cofactor evidence="1">
        <name>pyridoxal 5'-phosphate</name>
        <dbReference type="ChEBI" id="CHEBI:597326"/>
    </cofactor>
</comment>
<dbReference type="Gene3D" id="3.40.640.10">
    <property type="entry name" value="Type I PLP-dependent aspartate aminotransferase-like (Major domain)"/>
    <property type="match status" value="1"/>
</dbReference>
<dbReference type="InterPro" id="IPR015424">
    <property type="entry name" value="PyrdxlP-dep_Trfase"/>
</dbReference>
<proteinExistence type="inferred from homology"/>
<evidence type="ECO:0000256" key="3">
    <source>
        <dbReference type="ARBA" id="ARBA00004991"/>
    </source>
</evidence>
<reference evidence="15 16" key="1">
    <citation type="submission" date="2020-08" db="EMBL/GenBank/DDBJ databases">
        <authorList>
            <person name="Hejnol A."/>
        </authorList>
    </citation>
    <scope>NUCLEOTIDE SEQUENCE [LARGE SCALE GENOMIC DNA]</scope>
</reference>
<evidence type="ECO:0000256" key="7">
    <source>
        <dbReference type="ARBA" id="ARBA00022898"/>
    </source>
</evidence>
<evidence type="ECO:0000256" key="11">
    <source>
        <dbReference type="ARBA" id="ARBA00041066"/>
    </source>
</evidence>
<dbReference type="GO" id="GO:0004758">
    <property type="term" value="F:serine C-palmitoyltransferase activity"/>
    <property type="evidence" value="ECO:0007669"/>
    <property type="project" value="UniProtKB-EC"/>
</dbReference>
<dbReference type="AlphaFoldDB" id="A0A7I8VS37"/>
<dbReference type="PANTHER" id="PTHR13693">
    <property type="entry name" value="CLASS II AMINOTRANSFERASE/8-AMINO-7-OXONONANOATE SYNTHASE"/>
    <property type="match status" value="1"/>
</dbReference>
<comment type="pathway">
    <text evidence="2">Lipid metabolism; sphingolipid metabolism.</text>
</comment>
<dbReference type="GO" id="GO:0005783">
    <property type="term" value="C:endoplasmic reticulum"/>
    <property type="evidence" value="ECO:0007669"/>
    <property type="project" value="TreeGrafter"/>
</dbReference>